<evidence type="ECO:0000313" key="2">
    <source>
        <dbReference type="EMBL" id="OGZ19187.1"/>
    </source>
</evidence>
<sequence length="59" mass="6753">MLEEKKYCGVISMEDEEEEEENDSEEEETDAVEEESETTEDENIMPGTDDTESDSDVNI</sequence>
<protein>
    <submittedName>
        <fullName evidence="2">Uncharacterized protein</fullName>
    </submittedName>
</protein>
<proteinExistence type="predicted"/>
<dbReference type="EMBL" id="MHLZ01000043">
    <property type="protein sequence ID" value="OGZ19187.1"/>
    <property type="molecule type" value="Genomic_DNA"/>
</dbReference>
<evidence type="ECO:0000313" key="3">
    <source>
        <dbReference type="Proteomes" id="UP000177360"/>
    </source>
</evidence>
<feature type="region of interest" description="Disordered" evidence="1">
    <location>
        <begin position="1"/>
        <end position="59"/>
    </location>
</feature>
<reference evidence="2 3" key="1">
    <citation type="journal article" date="2016" name="Nat. Commun.">
        <title>Thousands of microbial genomes shed light on interconnected biogeochemical processes in an aquifer system.</title>
        <authorList>
            <person name="Anantharaman K."/>
            <person name="Brown C.T."/>
            <person name="Hug L.A."/>
            <person name="Sharon I."/>
            <person name="Castelle C.J."/>
            <person name="Probst A.J."/>
            <person name="Thomas B.C."/>
            <person name="Singh A."/>
            <person name="Wilkins M.J."/>
            <person name="Karaoz U."/>
            <person name="Brodie E.L."/>
            <person name="Williams K.H."/>
            <person name="Hubbard S.S."/>
            <person name="Banfield J.F."/>
        </authorList>
    </citation>
    <scope>NUCLEOTIDE SEQUENCE [LARGE SCALE GENOMIC DNA]</scope>
</reference>
<feature type="compositionally biased region" description="Acidic residues" evidence="1">
    <location>
        <begin position="13"/>
        <end position="59"/>
    </location>
</feature>
<evidence type="ECO:0000256" key="1">
    <source>
        <dbReference type="SAM" id="MobiDB-lite"/>
    </source>
</evidence>
<organism evidence="2 3">
    <name type="scientific">Candidatus Nealsonbacteria bacterium RIFCSPHIGHO2_01_FULL_38_55</name>
    <dbReference type="NCBI Taxonomy" id="1801664"/>
    <lineage>
        <taxon>Bacteria</taxon>
        <taxon>Candidatus Nealsoniibacteriota</taxon>
    </lineage>
</organism>
<accession>A0A1G2E054</accession>
<gene>
    <name evidence="2" type="ORF">A2626_00175</name>
</gene>
<dbReference type="AlphaFoldDB" id="A0A1G2E054"/>
<name>A0A1G2E054_9BACT</name>
<comment type="caution">
    <text evidence="2">The sequence shown here is derived from an EMBL/GenBank/DDBJ whole genome shotgun (WGS) entry which is preliminary data.</text>
</comment>
<dbReference type="Proteomes" id="UP000177360">
    <property type="component" value="Unassembled WGS sequence"/>
</dbReference>